<feature type="coiled-coil region" evidence="7">
    <location>
        <begin position="133"/>
        <end position="167"/>
    </location>
</feature>
<feature type="transmembrane region" description="Helical" evidence="9">
    <location>
        <begin position="12"/>
        <end position="30"/>
    </location>
</feature>
<name>A0A1H9NB07_9HYPH</name>
<dbReference type="EMBL" id="FOFG01000015">
    <property type="protein sequence ID" value="SER32927.1"/>
    <property type="molecule type" value="Genomic_DNA"/>
</dbReference>
<proteinExistence type="inferred from homology"/>
<keyword evidence="7" id="KW-0175">Coiled coil</keyword>
<reference evidence="14 15" key="1">
    <citation type="submission" date="2016-10" db="EMBL/GenBank/DDBJ databases">
        <authorList>
            <person name="de Groot N.N."/>
        </authorList>
    </citation>
    <scope>NUCLEOTIDE SEQUENCE [LARGE SCALE GENOMIC DNA]</scope>
    <source>
        <strain evidence="14 15">A52C2</strain>
    </source>
</reference>
<dbReference type="Gene3D" id="2.40.50.100">
    <property type="match status" value="1"/>
</dbReference>
<dbReference type="STRING" id="1855383.SAMN05216548_11559"/>
<keyword evidence="9" id="KW-0812">Transmembrane</keyword>
<feature type="domain" description="Multidrug resistance protein MdtA-like barrel-sandwich hybrid" evidence="11">
    <location>
        <begin position="99"/>
        <end position="241"/>
    </location>
</feature>
<evidence type="ECO:0000256" key="7">
    <source>
        <dbReference type="SAM" id="Coils"/>
    </source>
</evidence>
<dbReference type="GO" id="GO:1990281">
    <property type="term" value="C:efflux pump complex"/>
    <property type="evidence" value="ECO:0007669"/>
    <property type="project" value="TreeGrafter"/>
</dbReference>
<dbReference type="InterPro" id="IPR058625">
    <property type="entry name" value="MdtA-like_BSH"/>
</dbReference>
<dbReference type="Gene3D" id="2.40.30.170">
    <property type="match status" value="1"/>
</dbReference>
<organism evidence="14 15">
    <name type="scientific">Faunimonas pinastri</name>
    <dbReference type="NCBI Taxonomy" id="1855383"/>
    <lineage>
        <taxon>Bacteria</taxon>
        <taxon>Pseudomonadati</taxon>
        <taxon>Pseudomonadota</taxon>
        <taxon>Alphaproteobacteria</taxon>
        <taxon>Hyphomicrobiales</taxon>
        <taxon>Afifellaceae</taxon>
        <taxon>Faunimonas</taxon>
    </lineage>
</organism>
<dbReference type="PANTHER" id="PTHR30469:SF36">
    <property type="entry name" value="BLL3903 PROTEIN"/>
    <property type="match status" value="1"/>
</dbReference>
<gene>
    <name evidence="14" type="ORF">SAMN05216548_11559</name>
</gene>
<feature type="compositionally biased region" description="Gly residues" evidence="8">
    <location>
        <begin position="47"/>
        <end position="62"/>
    </location>
</feature>
<dbReference type="InterPro" id="IPR058626">
    <property type="entry name" value="MdtA-like_b-barrel"/>
</dbReference>
<dbReference type="InterPro" id="IPR058627">
    <property type="entry name" value="MdtA-like_C"/>
</dbReference>
<dbReference type="Pfam" id="PF25944">
    <property type="entry name" value="Beta-barrel_RND"/>
    <property type="match status" value="1"/>
</dbReference>
<dbReference type="Pfam" id="PF25876">
    <property type="entry name" value="HH_MFP_RND"/>
    <property type="match status" value="1"/>
</dbReference>
<dbReference type="RefSeq" id="WP_092498787.1">
    <property type="nucleotide sequence ID" value="NZ_FOFG01000015.1"/>
</dbReference>
<evidence type="ECO:0000259" key="13">
    <source>
        <dbReference type="Pfam" id="PF25967"/>
    </source>
</evidence>
<evidence type="ECO:0000259" key="12">
    <source>
        <dbReference type="Pfam" id="PF25944"/>
    </source>
</evidence>
<evidence type="ECO:0000256" key="4">
    <source>
        <dbReference type="ARBA" id="ARBA00022475"/>
    </source>
</evidence>
<feature type="domain" description="Multidrug resistance protein MdtA-like beta-barrel" evidence="12">
    <location>
        <begin position="246"/>
        <end position="328"/>
    </location>
</feature>
<evidence type="ECO:0000259" key="10">
    <source>
        <dbReference type="Pfam" id="PF25876"/>
    </source>
</evidence>
<evidence type="ECO:0000313" key="15">
    <source>
        <dbReference type="Proteomes" id="UP000199647"/>
    </source>
</evidence>
<evidence type="ECO:0000256" key="8">
    <source>
        <dbReference type="SAM" id="MobiDB-lite"/>
    </source>
</evidence>
<keyword evidence="4" id="KW-1003">Cell membrane</keyword>
<keyword evidence="3" id="KW-0813">Transport</keyword>
<dbReference type="Gene3D" id="1.10.287.470">
    <property type="entry name" value="Helix hairpin bin"/>
    <property type="match status" value="1"/>
</dbReference>
<dbReference type="GO" id="GO:0015562">
    <property type="term" value="F:efflux transmembrane transporter activity"/>
    <property type="evidence" value="ECO:0007669"/>
    <property type="project" value="TreeGrafter"/>
</dbReference>
<keyword evidence="6 9" id="KW-0472">Membrane</keyword>
<sequence length="431" mass="45403">MTDEPRSRKIVRWGLPLGVLVLAVGGYFGWSHFHGKSGQGDQQAQSGQGGGSGGGKKAGKGGGGKDDASAQSVPVTVSAVSTKDFPVYFDGIGTVQAYNSVAVRSRVDGQIEKLAFSEGQIVQQNDVLVQIDARTFQAALDQARAKLAQDQANLGNAQRDLSRYQELAKSDDASRKQVDTQFATVNQLKAQVDADTASADSAAIQLSYTTIRAPITGRVGFRGVDRGNIVHATDTDGILTIAQIQPISVLFTMPEDQLPAIDKAMTAGAVPVTALSSDGRETLGQGKLEVINNQVDTSSGTIQIKATFENKDRALWPGLSVNVRVLVQTLRNVAVIPEGAVQHGPDGLFAFLVGDDNKARRQPIKVRQQGEGEAVLDGGLKPGQRVVTDGQYRVKDGAPVQPKDAETKTAENDSPGGAGNKQQAAPAPKAE</sequence>
<feature type="region of interest" description="Disordered" evidence="8">
    <location>
        <begin position="367"/>
        <end position="431"/>
    </location>
</feature>
<dbReference type="Gene3D" id="2.40.420.20">
    <property type="match status" value="1"/>
</dbReference>
<evidence type="ECO:0000256" key="9">
    <source>
        <dbReference type="SAM" id="Phobius"/>
    </source>
</evidence>
<dbReference type="AlphaFoldDB" id="A0A1H9NB07"/>
<comment type="similarity">
    <text evidence="2">Belongs to the membrane fusion protein (MFP) (TC 8.A.1) family.</text>
</comment>
<dbReference type="Pfam" id="PF25967">
    <property type="entry name" value="RND-MFP_C"/>
    <property type="match status" value="1"/>
</dbReference>
<dbReference type="Proteomes" id="UP000199647">
    <property type="component" value="Unassembled WGS sequence"/>
</dbReference>
<evidence type="ECO:0000313" key="14">
    <source>
        <dbReference type="EMBL" id="SER32927.1"/>
    </source>
</evidence>
<feature type="region of interest" description="Disordered" evidence="8">
    <location>
        <begin position="38"/>
        <end position="71"/>
    </location>
</feature>
<dbReference type="Pfam" id="PF25917">
    <property type="entry name" value="BSH_RND"/>
    <property type="match status" value="1"/>
</dbReference>
<dbReference type="PANTHER" id="PTHR30469">
    <property type="entry name" value="MULTIDRUG RESISTANCE PROTEIN MDTA"/>
    <property type="match status" value="1"/>
</dbReference>
<protein>
    <submittedName>
        <fullName evidence="14">Membrane fusion protein, multidrug efflux system</fullName>
    </submittedName>
</protein>
<dbReference type="NCBIfam" id="TIGR01730">
    <property type="entry name" value="RND_mfp"/>
    <property type="match status" value="1"/>
</dbReference>
<evidence type="ECO:0000256" key="2">
    <source>
        <dbReference type="ARBA" id="ARBA00009477"/>
    </source>
</evidence>
<dbReference type="InterPro" id="IPR058624">
    <property type="entry name" value="MdtA-like_HH"/>
</dbReference>
<comment type="subcellular location">
    <subcellularLocation>
        <location evidence="1">Cell membrane</location>
    </subcellularLocation>
</comment>
<evidence type="ECO:0000256" key="1">
    <source>
        <dbReference type="ARBA" id="ARBA00004236"/>
    </source>
</evidence>
<evidence type="ECO:0000256" key="3">
    <source>
        <dbReference type="ARBA" id="ARBA00022448"/>
    </source>
</evidence>
<evidence type="ECO:0000259" key="11">
    <source>
        <dbReference type="Pfam" id="PF25917"/>
    </source>
</evidence>
<feature type="domain" description="Multidrug resistance protein MdtA-like alpha-helical hairpin" evidence="10">
    <location>
        <begin position="140"/>
        <end position="209"/>
    </location>
</feature>
<dbReference type="SUPFAM" id="SSF111369">
    <property type="entry name" value="HlyD-like secretion proteins"/>
    <property type="match status" value="1"/>
</dbReference>
<accession>A0A1H9NB07</accession>
<dbReference type="InterPro" id="IPR006143">
    <property type="entry name" value="RND_pump_MFP"/>
</dbReference>
<keyword evidence="15" id="KW-1185">Reference proteome</keyword>
<keyword evidence="5" id="KW-0997">Cell inner membrane</keyword>
<keyword evidence="9" id="KW-1133">Transmembrane helix</keyword>
<feature type="domain" description="Multidrug resistance protein MdtA-like C-terminal permuted SH3" evidence="13">
    <location>
        <begin position="332"/>
        <end position="390"/>
    </location>
</feature>
<evidence type="ECO:0000256" key="5">
    <source>
        <dbReference type="ARBA" id="ARBA00022519"/>
    </source>
</evidence>
<evidence type="ECO:0000256" key="6">
    <source>
        <dbReference type="ARBA" id="ARBA00023136"/>
    </source>
</evidence>
<dbReference type="OrthoDB" id="9772050at2"/>